<name>A0A660DX26_9LACO</name>
<keyword evidence="2" id="KW-1185">Reference proteome</keyword>
<dbReference type="Proteomes" id="UP000289996">
    <property type="component" value="Unassembled WGS sequence"/>
</dbReference>
<dbReference type="RefSeq" id="WP_130851607.1">
    <property type="nucleotide sequence ID" value="NZ_UYIG01000068.1"/>
</dbReference>
<dbReference type="EMBL" id="UYIG01000068">
    <property type="protein sequence ID" value="VDG27903.1"/>
    <property type="molecule type" value="Genomic_DNA"/>
</dbReference>
<accession>A0A660DX26</accession>
<dbReference type="OrthoDB" id="9900036at2"/>
<reference evidence="1 2" key="1">
    <citation type="submission" date="2018-11" db="EMBL/GenBank/DDBJ databases">
        <authorList>
            <person name="Wuyts S."/>
        </authorList>
    </citation>
    <scope>NUCLEOTIDE SEQUENCE [LARGE SCALE GENOMIC DNA]</scope>
    <source>
        <strain evidence="1">Lactobacillus mudanjiangensis AMBF249</strain>
    </source>
</reference>
<gene>
    <name evidence="1" type="ORF">MUDAN_MDHGFNIF_02720</name>
</gene>
<organism evidence="1 2">
    <name type="scientific">Lactiplantibacillus mudanjiangensis</name>
    <dbReference type="NCBI Taxonomy" id="1296538"/>
    <lineage>
        <taxon>Bacteria</taxon>
        <taxon>Bacillati</taxon>
        <taxon>Bacillota</taxon>
        <taxon>Bacilli</taxon>
        <taxon>Lactobacillales</taxon>
        <taxon>Lactobacillaceae</taxon>
        <taxon>Lactiplantibacillus</taxon>
    </lineage>
</organism>
<sequence>MTNEEMVQCVKVATKRRIWSHIRELMASNTELNHTSGKLCEPLEEFPAVTDRLENAGVVVTGSNGNYKLDWSKLRTT</sequence>
<evidence type="ECO:0000313" key="2">
    <source>
        <dbReference type="Proteomes" id="UP000289996"/>
    </source>
</evidence>
<evidence type="ECO:0000313" key="1">
    <source>
        <dbReference type="EMBL" id="VDG27903.1"/>
    </source>
</evidence>
<dbReference type="AlphaFoldDB" id="A0A660DX26"/>
<proteinExistence type="predicted"/>
<protein>
    <submittedName>
        <fullName evidence="1">Uncharacterized protein</fullName>
    </submittedName>
</protein>